<dbReference type="InterPro" id="IPR011006">
    <property type="entry name" value="CheY-like_superfamily"/>
</dbReference>
<dbReference type="GO" id="GO:0043565">
    <property type="term" value="F:sequence-specific DNA binding"/>
    <property type="evidence" value="ECO:0007669"/>
    <property type="project" value="InterPro"/>
</dbReference>
<evidence type="ECO:0000256" key="4">
    <source>
        <dbReference type="ARBA" id="ARBA00023125"/>
    </source>
</evidence>
<dbReference type="PANTHER" id="PTHR32071">
    <property type="entry name" value="TRANSCRIPTIONAL REGULATORY PROTEIN"/>
    <property type="match status" value="1"/>
</dbReference>
<dbReference type="Pfam" id="PF00158">
    <property type="entry name" value="Sigma54_activat"/>
    <property type="match status" value="1"/>
</dbReference>
<dbReference type="Gene3D" id="1.10.10.60">
    <property type="entry name" value="Homeodomain-like"/>
    <property type="match status" value="1"/>
</dbReference>
<proteinExistence type="predicted"/>
<dbReference type="InterPro" id="IPR058031">
    <property type="entry name" value="AAA_lid_NorR"/>
</dbReference>
<dbReference type="PROSITE" id="PS50045">
    <property type="entry name" value="SIGMA54_INTERACT_4"/>
    <property type="match status" value="1"/>
</dbReference>
<evidence type="ECO:0000256" key="5">
    <source>
        <dbReference type="ARBA" id="ARBA00023163"/>
    </source>
</evidence>
<feature type="modified residue" description="4-aspartylphosphate" evidence="6">
    <location>
        <position position="75"/>
    </location>
</feature>
<accession>A0A7C2NWJ3</accession>
<dbReference type="PROSITE" id="PS00675">
    <property type="entry name" value="SIGMA54_INTERACT_1"/>
    <property type="match status" value="1"/>
</dbReference>
<evidence type="ECO:0000256" key="6">
    <source>
        <dbReference type="PROSITE-ProRule" id="PRU00169"/>
    </source>
</evidence>
<keyword evidence="3" id="KW-0805">Transcription regulation</keyword>
<dbReference type="SMART" id="SM00382">
    <property type="entry name" value="AAA"/>
    <property type="match status" value="1"/>
</dbReference>
<feature type="domain" description="Response regulatory" evidence="8">
    <location>
        <begin position="26"/>
        <end position="140"/>
    </location>
</feature>
<dbReference type="Pfam" id="PF02954">
    <property type="entry name" value="HTH_8"/>
    <property type="match status" value="1"/>
</dbReference>
<dbReference type="InterPro" id="IPR009057">
    <property type="entry name" value="Homeodomain-like_sf"/>
</dbReference>
<evidence type="ECO:0000256" key="1">
    <source>
        <dbReference type="ARBA" id="ARBA00022741"/>
    </source>
</evidence>
<dbReference type="PRINTS" id="PR01590">
    <property type="entry name" value="HTHFIS"/>
</dbReference>
<keyword evidence="1" id="KW-0547">Nucleotide-binding</keyword>
<sequence>MRAVCGFGTIVWGAVNRPTESRCGMDILIVEDDDGFRTTVRQWMTRHGHVVVDAARGEVALRHLAERRFDVAIIDLYLPDMSGMDLLQHLQREESETETILLTGGATVETAVEAMKRGASDYLTKPFPLAALEERCRKAAEHGRLRREAEQWKAVARRQVGADAMVGESAGLRDVRRLIERVAPTDKPVLIQGETGAGKELVARAVQRHSRRADRPFVAVNCAALPEQLIESELFGHEKGAFTGAADAKPGLFEVADGGTLFIDEVGELPGPLQPKLLRVLEDGSLRRVGSAKERRVDVRIVAATNRDLRIEVRERRFREDLWYRINVFPIAVPPLRDRLGDIPLLVRHFLPADWTITPDAQAALQDYRWPGNVRQLRNVLDRAMILANDRTVTMDDLPSELVDDTATTRSPSGVAPLLDSTLETLERTHVQAILQECGGNKSQAARALGIHRRKLYRLLERLGVTDE</sequence>
<dbReference type="Gene3D" id="3.40.50.300">
    <property type="entry name" value="P-loop containing nucleotide triphosphate hydrolases"/>
    <property type="match status" value="1"/>
</dbReference>
<dbReference type="GO" id="GO:0000160">
    <property type="term" value="P:phosphorelay signal transduction system"/>
    <property type="evidence" value="ECO:0007669"/>
    <property type="project" value="InterPro"/>
</dbReference>
<dbReference type="AlphaFoldDB" id="A0A7C2NWJ3"/>
<feature type="domain" description="Sigma-54 factor interaction" evidence="7">
    <location>
        <begin position="165"/>
        <end position="386"/>
    </location>
</feature>
<protein>
    <submittedName>
        <fullName evidence="9">Sigma-54-dependent Fis family transcriptional regulator</fullName>
    </submittedName>
</protein>
<evidence type="ECO:0000256" key="3">
    <source>
        <dbReference type="ARBA" id="ARBA00023015"/>
    </source>
</evidence>
<dbReference type="CDD" id="cd00009">
    <property type="entry name" value="AAA"/>
    <property type="match status" value="1"/>
</dbReference>
<dbReference type="SUPFAM" id="SSF52540">
    <property type="entry name" value="P-loop containing nucleoside triphosphate hydrolases"/>
    <property type="match status" value="1"/>
</dbReference>
<dbReference type="InterPro" id="IPR003593">
    <property type="entry name" value="AAA+_ATPase"/>
</dbReference>
<dbReference type="FunFam" id="3.40.50.300:FF:000006">
    <property type="entry name" value="DNA-binding transcriptional regulator NtrC"/>
    <property type="match status" value="1"/>
</dbReference>
<evidence type="ECO:0000313" key="9">
    <source>
        <dbReference type="EMBL" id="HEN14991.1"/>
    </source>
</evidence>
<dbReference type="SUPFAM" id="SSF46689">
    <property type="entry name" value="Homeodomain-like"/>
    <property type="match status" value="1"/>
</dbReference>
<name>A0A7C2NWJ3_9PLAN</name>
<evidence type="ECO:0000259" key="7">
    <source>
        <dbReference type="PROSITE" id="PS50045"/>
    </source>
</evidence>
<dbReference type="InterPro" id="IPR002078">
    <property type="entry name" value="Sigma_54_int"/>
</dbReference>
<dbReference type="InterPro" id="IPR027417">
    <property type="entry name" value="P-loop_NTPase"/>
</dbReference>
<dbReference type="PROSITE" id="PS50110">
    <property type="entry name" value="RESPONSE_REGULATORY"/>
    <property type="match status" value="1"/>
</dbReference>
<dbReference type="SUPFAM" id="SSF52172">
    <property type="entry name" value="CheY-like"/>
    <property type="match status" value="1"/>
</dbReference>
<dbReference type="Gene3D" id="3.40.50.2300">
    <property type="match status" value="1"/>
</dbReference>
<dbReference type="InterPro" id="IPR001789">
    <property type="entry name" value="Sig_transdc_resp-reg_receiver"/>
</dbReference>
<dbReference type="Pfam" id="PF00072">
    <property type="entry name" value="Response_reg"/>
    <property type="match status" value="1"/>
</dbReference>
<reference evidence="9" key="1">
    <citation type="journal article" date="2020" name="mSystems">
        <title>Genome- and Community-Level Interaction Insights into Carbon Utilization and Element Cycling Functions of Hydrothermarchaeota in Hydrothermal Sediment.</title>
        <authorList>
            <person name="Zhou Z."/>
            <person name="Liu Y."/>
            <person name="Xu W."/>
            <person name="Pan J."/>
            <person name="Luo Z.H."/>
            <person name="Li M."/>
        </authorList>
    </citation>
    <scope>NUCLEOTIDE SEQUENCE [LARGE SCALE GENOMIC DNA]</scope>
    <source>
        <strain evidence="9">SpSt-339</strain>
    </source>
</reference>
<dbReference type="EMBL" id="DSOK01000172">
    <property type="protein sequence ID" value="HEN14991.1"/>
    <property type="molecule type" value="Genomic_DNA"/>
</dbReference>
<evidence type="ECO:0000259" key="8">
    <source>
        <dbReference type="PROSITE" id="PS50110"/>
    </source>
</evidence>
<keyword evidence="2" id="KW-0067">ATP-binding</keyword>
<keyword evidence="5" id="KW-0804">Transcription</keyword>
<comment type="caution">
    <text evidence="9">The sequence shown here is derived from an EMBL/GenBank/DDBJ whole genome shotgun (WGS) entry which is preliminary data.</text>
</comment>
<dbReference type="GO" id="GO:0006355">
    <property type="term" value="P:regulation of DNA-templated transcription"/>
    <property type="evidence" value="ECO:0007669"/>
    <property type="project" value="InterPro"/>
</dbReference>
<evidence type="ECO:0000256" key="2">
    <source>
        <dbReference type="ARBA" id="ARBA00022840"/>
    </source>
</evidence>
<organism evidence="9">
    <name type="scientific">Schlesneria paludicola</name>
    <dbReference type="NCBI Taxonomy" id="360056"/>
    <lineage>
        <taxon>Bacteria</taxon>
        <taxon>Pseudomonadati</taxon>
        <taxon>Planctomycetota</taxon>
        <taxon>Planctomycetia</taxon>
        <taxon>Planctomycetales</taxon>
        <taxon>Planctomycetaceae</taxon>
        <taxon>Schlesneria</taxon>
    </lineage>
</organism>
<dbReference type="PROSITE" id="PS00688">
    <property type="entry name" value="SIGMA54_INTERACT_3"/>
    <property type="match status" value="1"/>
</dbReference>
<dbReference type="PANTHER" id="PTHR32071:SF100">
    <property type="entry name" value="RESPONSE REGULATOR PROTEIN PILR"/>
    <property type="match status" value="1"/>
</dbReference>
<dbReference type="Pfam" id="PF25601">
    <property type="entry name" value="AAA_lid_14"/>
    <property type="match status" value="1"/>
</dbReference>
<dbReference type="InterPro" id="IPR002197">
    <property type="entry name" value="HTH_Fis"/>
</dbReference>
<keyword evidence="6" id="KW-0597">Phosphoprotein</keyword>
<keyword evidence="4" id="KW-0238">DNA-binding</keyword>
<dbReference type="GO" id="GO:0005524">
    <property type="term" value="F:ATP binding"/>
    <property type="evidence" value="ECO:0007669"/>
    <property type="project" value="UniProtKB-KW"/>
</dbReference>
<dbReference type="InterPro" id="IPR025662">
    <property type="entry name" value="Sigma_54_int_dom_ATP-bd_1"/>
</dbReference>
<dbReference type="InterPro" id="IPR025943">
    <property type="entry name" value="Sigma_54_int_dom_ATP-bd_2"/>
</dbReference>
<dbReference type="PROSITE" id="PS00676">
    <property type="entry name" value="SIGMA54_INTERACT_2"/>
    <property type="match status" value="1"/>
</dbReference>
<gene>
    <name evidence="9" type="ORF">ENQ76_05910</name>
</gene>
<dbReference type="InterPro" id="IPR025944">
    <property type="entry name" value="Sigma_54_int_dom_CS"/>
</dbReference>
<dbReference type="SMART" id="SM00448">
    <property type="entry name" value="REC"/>
    <property type="match status" value="1"/>
</dbReference>
<dbReference type="Gene3D" id="1.10.8.60">
    <property type="match status" value="1"/>
</dbReference>